<dbReference type="OrthoDB" id="860at2759"/>
<dbReference type="PANTHER" id="PTHR11266">
    <property type="entry name" value="PEROXISOMAL MEMBRANE PROTEIN 2, PXMP2 MPV17"/>
    <property type="match status" value="1"/>
</dbReference>
<evidence type="ECO:0000256" key="5">
    <source>
        <dbReference type="ARBA" id="ARBA00023136"/>
    </source>
</evidence>
<evidence type="ECO:0000256" key="6">
    <source>
        <dbReference type="RuleBase" id="RU363053"/>
    </source>
</evidence>
<evidence type="ECO:0000256" key="4">
    <source>
        <dbReference type="ARBA" id="ARBA00022989"/>
    </source>
</evidence>
<comment type="subcellular location">
    <subcellularLocation>
        <location evidence="1">Membrane</location>
        <topology evidence="1">Multi-pass membrane protein</topology>
    </subcellularLocation>
</comment>
<sequence length="217" mass="23789">MSAVPATKPINPLLAKYLLQLAQHPLRTKAITTSALCFLQEVLGSNLSGTPPRVSKNSSPLVRALNGAHIDAKAIKMALYGFLISAPMSHFLIGLLQKAFEGKTSTRDRIAQIVASNLLVSPIQTSVYLASMAVLNGAGSIEEVIKTVKAGFFSVIRISWVVSPLSLTIAQKFIPVELWVPFFNSIQFVLGTYFNIRVKQLRLAALKKEKKDQEERK</sequence>
<evidence type="ECO:0000313" key="7">
    <source>
        <dbReference type="EMBL" id="KAF5311993.1"/>
    </source>
</evidence>
<comment type="caution">
    <text evidence="7">The sequence shown here is derived from an EMBL/GenBank/DDBJ whole genome shotgun (WGS) entry which is preliminary data.</text>
</comment>
<evidence type="ECO:0000256" key="1">
    <source>
        <dbReference type="ARBA" id="ARBA00004141"/>
    </source>
</evidence>
<dbReference type="InterPro" id="IPR007248">
    <property type="entry name" value="Mpv17_PMP22"/>
</dbReference>
<dbReference type="EMBL" id="JAACJJ010000056">
    <property type="protein sequence ID" value="KAF5311993.1"/>
    <property type="molecule type" value="Genomic_DNA"/>
</dbReference>
<keyword evidence="5" id="KW-0472">Membrane</keyword>
<accession>A0A8H5AWS4</accession>
<name>A0A8H5AWS4_9AGAR</name>
<keyword evidence="8" id="KW-1185">Reference proteome</keyword>
<comment type="similarity">
    <text evidence="2 6">Belongs to the peroxisomal membrane protein PXMP2/4 family.</text>
</comment>
<evidence type="ECO:0000256" key="2">
    <source>
        <dbReference type="ARBA" id="ARBA00006824"/>
    </source>
</evidence>
<gene>
    <name evidence="7" type="ORF">D9619_003132</name>
</gene>
<organism evidence="7 8">
    <name type="scientific">Psilocybe cf. subviscida</name>
    <dbReference type="NCBI Taxonomy" id="2480587"/>
    <lineage>
        <taxon>Eukaryota</taxon>
        <taxon>Fungi</taxon>
        <taxon>Dikarya</taxon>
        <taxon>Basidiomycota</taxon>
        <taxon>Agaricomycotina</taxon>
        <taxon>Agaricomycetes</taxon>
        <taxon>Agaricomycetidae</taxon>
        <taxon>Agaricales</taxon>
        <taxon>Agaricineae</taxon>
        <taxon>Strophariaceae</taxon>
        <taxon>Psilocybe</taxon>
    </lineage>
</organism>
<proteinExistence type="inferred from homology"/>
<dbReference type="AlphaFoldDB" id="A0A8H5AWS4"/>
<dbReference type="Proteomes" id="UP000567179">
    <property type="component" value="Unassembled WGS sequence"/>
</dbReference>
<dbReference type="PANTHER" id="PTHR11266:SF93">
    <property type="entry name" value="INTEGRAL MEMBRANE PROTEIN 25D9-6"/>
    <property type="match status" value="1"/>
</dbReference>
<keyword evidence="3" id="KW-0812">Transmembrane</keyword>
<dbReference type="Pfam" id="PF04117">
    <property type="entry name" value="Mpv17_PMP22"/>
    <property type="match status" value="1"/>
</dbReference>
<keyword evidence="4" id="KW-1133">Transmembrane helix</keyword>
<dbReference type="GO" id="GO:0005778">
    <property type="term" value="C:peroxisomal membrane"/>
    <property type="evidence" value="ECO:0007669"/>
    <property type="project" value="TreeGrafter"/>
</dbReference>
<protein>
    <submittedName>
        <fullName evidence="7">Uncharacterized protein</fullName>
    </submittedName>
</protein>
<reference evidence="7 8" key="1">
    <citation type="journal article" date="2020" name="ISME J.">
        <title>Uncovering the hidden diversity of litter-decomposition mechanisms in mushroom-forming fungi.</title>
        <authorList>
            <person name="Floudas D."/>
            <person name="Bentzer J."/>
            <person name="Ahren D."/>
            <person name="Johansson T."/>
            <person name="Persson P."/>
            <person name="Tunlid A."/>
        </authorList>
    </citation>
    <scope>NUCLEOTIDE SEQUENCE [LARGE SCALE GENOMIC DNA]</scope>
    <source>
        <strain evidence="7 8">CBS 101986</strain>
    </source>
</reference>
<evidence type="ECO:0000256" key="3">
    <source>
        <dbReference type="ARBA" id="ARBA00022692"/>
    </source>
</evidence>
<evidence type="ECO:0000313" key="8">
    <source>
        <dbReference type="Proteomes" id="UP000567179"/>
    </source>
</evidence>